<evidence type="ECO:0000256" key="5">
    <source>
        <dbReference type="SAM" id="Phobius"/>
    </source>
</evidence>
<dbReference type="InterPro" id="IPR002810">
    <property type="entry name" value="NfeD-like_C"/>
</dbReference>
<feature type="domain" description="NfeD-like C-terminal" evidence="6">
    <location>
        <begin position="90"/>
        <end position="147"/>
    </location>
</feature>
<evidence type="ECO:0000313" key="8">
    <source>
        <dbReference type="Proteomes" id="UP000238164"/>
    </source>
</evidence>
<dbReference type="RefSeq" id="WP_105185859.1">
    <property type="nucleotide sequence ID" value="NZ_BAAAGO010000032.1"/>
</dbReference>
<evidence type="ECO:0000259" key="6">
    <source>
        <dbReference type="Pfam" id="PF01957"/>
    </source>
</evidence>
<proteinExistence type="predicted"/>
<dbReference type="SUPFAM" id="SSF141322">
    <property type="entry name" value="NfeD domain-like"/>
    <property type="match status" value="1"/>
</dbReference>
<dbReference type="Pfam" id="PF01957">
    <property type="entry name" value="NfeD"/>
    <property type="match status" value="1"/>
</dbReference>
<sequence>MLEWLSANWWAVWLVAAVLLAVSEALTLDFTLLMLAAGALAGAGTALLFPGLLLVQVVVAVAVAFSLLFLLRPTLLAKVRSAPGYRSSLQRMVGSTGRALTAIDSGSGEVKVAGEIWQARSFNDEPIEAGTPVEIFEVDGTTVVVYPKEP</sequence>
<dbReference type="Proteomes" id="UP000238164">
    <property type="component" value="Chromosome 1"/>
</dbReference>
<dbReference type="KEGG" id="mgg:MPLG2_2005"/>
<keyword evidence="2 5" id="KW-0812">Transmembrane</keyword>
<evidence type="ECO:0000256" key="2">
    <source>
        <dbReference type="ARBA" id="ARBA00022692"/>
    </source>
</evidence>
<keyword evidence="3 5" id="KW-1133">Transmembrane helix</keyword>
<gene>
    <name evidence="7" type="ORF">MPLG2_2005</name>
</gene>
<dbReference type="PANTHER" id="PTHR33507">
    <property type="entry name" value="INNER MEMBRANE PROTEIN YBBJ"/>
    <property type="match status" value="1"/>
</dbReference>
<evidence type="ECO:0000313" key="7">
    <source>
        <dbReference type="EMBL" id="SPD87035.1"/>
    </source>
</evidence>
<dbReference type="InterPro" id="IPR052165">
    <property type="entry name" value="Membrane_assoc_protease"/>
</dbReference>
<accession>A0A2N9JFZ8</accession>
<keyword evidence="4 5" id="KW-0472">Membrane</keyword>
<dbReference type="InterPro" id="IPR012340">
    <property type="entry name" value="NA-bd_OB-fold"/>
</dbReference>
<comment type="subcellular location">
    <subcellularLocation>
        <location evidence="1">Membrane</location>
        <topology evidence="1">Multi-pass membrane protein</topology>
    </subcellularLocation>
</comment>
<dbReference type="OrthoDB" id="9792945at2"/>
<dbReference type="AlphaFoldDB" id="A0A2N9JFZ8"/>
<evidence type="ECO:0000256" key="1">
    <source>
        <dbReference type="ARBA" id="ARBA00004141"/>
    </source>
</evidence>
<evidence type="ECO:0000256" key="3">
    <source>
        <dbReference type="ARBA" id="ARBA00022989"/>
    </source>
</evidence>
<reference evidence="7 8" key="1">
    <citation type="submission" date="2018-02" db="EMBL/GenBank/DDBJ databases">
        <authorList>
            <person name="Cohen D.B."/>
            <person name="Kent A.D."/>
        </authorList>
    </citation>
    <scope>NUCLEOTIDE SEQUENCE [LARGE SCALE GENOMIC DNA]</scope>
    <source>
        <strain evidence="7">1</strain>
    </source>
</reference>
<dbReference type="GO" id="GO:0005886">
    <property type="term" value="C:plasma membrane"/>
    <property type="evidence" value="ECO:0007669"/>
    <property type="project" value="TreeGrafter"/>
</dbReference>
<dbReference type="EMBL" id="LT985188">
    <property type="protein sequence ID" value="SPD87035.1"/>
    <property type="molecule type" value="Genomic_DNA"/>
</dbReference>
<name>A0A2N9JFZ8_9ACTN</name>
<organism evidence="7 8">
    <name type="scientific">Micropruina glycogenica</name>
    <dbReference type="NCBI Taxonomy" id="75385"/>
    <lineage>
        <taxon>Bacteria</taxon>
        <taxon>Bacillati</taxon>
        <taxon>Actinomycetota</taxon>
        <taxon>Actinomycetes</taxon>
        <taxon>Propionibacteriales</taxon>
        <taxon>Nocardioidaceae</taxon>
        <taxon>Micropruina</taxon>
    </lineage>
</organism>
<feature type="transmembrane region" description="Helical" evidence="5">
    <location>
        <begin position="49"/>
        <end position="71"/>
    </location>
</feature>
<protein>
    <submittedName>
        <fullName evidence="7">Nodulation efficiency protein D</fullName>
    </submittedName>
</protein>
<dbReference type="Gene3D" id="2.40.50.140">
    <property type="entry name" value="Nucleic acid-binding proteins"/>
    <property type="match status" value="1"/>
</dbReference>
<evidence type="ECO:0000256" key="4">
    <source>
        <dbReference type="ARBA" id="ARBA00023136"/>
    </source>
</evidence>
<dbReference type="PANTHER" id="PTHR33507:SF3">
    <property type="entry name" value="INNER MEMBRANE PROTEIN YBBJ"/>
    <property type="match status" value="1"/>
</dbReference>
<keyword evidence="8" id="KW-1185">Reference proteome</keyword>